<dbReference type="EMBL" id="JANPWZ010000767">
    <property type="protein sequence ID" value="KAJ3572403.1"/>
    <property type="molecule type" value="Genomic_DNA"/>
</dbReference>
<feature type="compositionally biased region" description="Basic residues" evidence="1">
    <location>
        <begin position="1"/>
        <end position="12"/>
    </location>
</feature>
<dbReference type="AlphaFoldDB" id="A0A9W8NF37"/>
<accession>A0A9W8NF37</accession>
<comment type="caution">
    <text evidence="2">The sequence shown here is derived from an EMBL/GenBank/DDBJ whole genome shotgun (WGS) entry which is preliminary data.</text>
</comment>
<reference evidence="2" key="1">
    <citation type="submission" date="2022-07" db="EMBL/GenBank/DDBJ databases">
        <title>Genome Sequence of Xylaria arbuscula.</title>
        <authorList>
            <person name="Buettner E."/>
        </authorList>
    </citation>
    <scope>NUCLEOTIDE SEQUENCE</scope>
    <source>
        <strain evidence="2">VT107</strain>
    </source>
</reference>
<organism evidence="2 3">
    <name type="scientific">Xylaria arbuscula</name>
    <dbReference type="NCBI Taxonomy" id="114810"/>
    <lineage>
        <taxon>Eukaryota</taxon>
        <taxon>Fungi</taxon>
        <taxon>Dikarya</taxon>
        <taxon>Ascomycota</taxon>
        <taxon>Pezizomycotina</taxon>
        <taxon>Sordariomycetes</taxon>
        <taxon>Xylariomycetidae</taxon>
        <taxon>Xylariales</taxon>
        <taxon>Xylariaceae</taxon>
        <taxon>Xylaria</taxon>
    </lineage>
</organism>
<protein>
    <submittedName>
        <fullName evidence="2">Uncharacterized protein</fullName>
    </submittedName>
</protein>
<name>A0A9W8NF37_9PEZI</name>
<dbReference type="Proteomes" id="UP001148614">
    <property type="component" value="Unassembled WGS sequence"/>
</dbReference>
<evidence type="ECO:0000256" key="1">
    <source>
        <dbReference type="SAM" id="MobiDB-lite"/>
    </source>
</evidence>
<feature type="region of interest" description="Disordered" evidence="1">
    <location>
        <begin position="1"/>
        <end position="64"/>
    </location>
</feature>
<proteinExistence type="predicted"/>
<sequence length="284" mass="31967">MVKHQRRSHQKGIHLSELDDCSSESDSGESPTTPTQREESWTPYPQLPSNVPDQHLNRPNAFGDFASPMDEYAAHYDHRHGMSASDAHEYPENSIPEQHRGMQMLSRLQIPPNPYYVPEQNNPAVATMNTNPMQQYQSSPLQADRTPQSMAGNLNGSIQNMSGHYSPSATVRGASSQGGYFHQGQSPAMDQQFMAQIRQQFQHQSLHPMSQIATVQPVHGAQEQFQQPGHHTNQWYDGMPYQAPMEVATIGQIPTYGSVLFDNWEYKAEDDPTMQMPSARIDSM</sequence>
<evidence type="ECO:0000313" key="2">
    <source>
        <dbReference type="EMBL" id="KAJ3572403.1"/>
    </source>
</evidence>
<dbReference type="VEuPathDB" id="FungiDB:F4678DRAFT_100395"/>
<feature type="compositionally biased region" description="Acidic residues" evidence="1">
    <location>
        <begin position="18"/>
        <end position="27"/>
    </location>
</feature>
<keyword evidence="3" id="KW-1185">Reference proteome</keyword>
<gene>
    <name evidence="2" type="ORF">NPX13_g5058</name>
</gene>
<evidence type="ECO:0000313" key="3">
    <source>
        <dbReference type="Proteomes" id="UP001148614"/>
    </source>
</evidence>